<comment type="caution">
    <text evidence="3">The sequence shown here is derived from an EMBL/GenBank/DDBJ whole genome shotgun (WGS) entry which is preliminary data.</text>
</comment>
<dbReference type="Proteomes" id="UP000452188">
    <property type="component" value="Unassembled WGS sequence"/>
</dbReference>
<evidence type="ECO:0000313" key="1">
    <source>
        <dbReference type="EMBL" id="MRG75019.1"/>
    </source>
</evidence>
<reference evidence="3 4" key="1">
    <citation type="submission" date="2016-08" db="EMBL/GenBank/DDBJ databases">
        <title>Probiotic bacterium isolated from chicken gut.</title>
        <authorList>
            <person name="Levy J.L."/>
            <person name="Hassan H.M."/>
            <person name="Mendoza M.A."/>
        </authorList>
    </citation>
    <scope>NUCLEOTIDE SEQUENCE [LARGE SCALE GENOMIC DNA]</scope>
    <source>
        <strain evidence="3 4">P43</strain>
    </source>
</reference>
<dbReference type="Proteomes" id="UP000470878">
    <property type="component" value="Unassembled WGS sequence"/>
</dbReference>
<dbReference type="EMBL" id="WJMX01000030">
    <property type="protein sequence ID" value="MRH81093.1"/>
    <property type="molecule type" value="Genomic_DNA"/>
</dbReference>
<evidence type="ECO:0000313" key="6">
    <source>
        <dbReference type="Proteomes" id="UP000470878"/>
    </source>
</evidence>
<gene>
    <name evidence="3" type="ORF">BFD03_05550</name>
    <name evidence="2" type="ORF">GIX77_10025</name>
    <name evidence="1" type="ORF">GIX79_04435</name>
</gene>
<dbReference type="EMBL" id="WJMV01000012">
    <property type="protein sequence ID" value="MRG75019.1"/>
    <property type="molecule type" value="Genomic_DNA"/>
</dbReference>
<dbReference type="Proteomes" id="UP000095141">
    <property type="component" value="Unassembled WGS sequence"/>
</dbReference>
<sequence length="85" mass="9976">MEKSKAVKSFAKPKDVWLDKYHVYVAENIKMIEEEINGNKEKQYEFDLLTYDKDEYIITEMQKNKQENQLAIAQLAMQMGGIQNG</sequence>
<organism evidence="3 4">
    <name type="scientific">Limosilactobacillus reuteri</name>
    <name type="common">Lactobacillus reuteri</name>
    <dbReference type="NCBI Taxonomy" id="1598"/>
    <lineage>
        <taxon>Bacteria</taxon>
        <taxon>Bacillati</taxon>
        <taxon>Bacillota</taxon>
        <taxon>Bacilli</taxon>
        <taxon>Lactobacillales</taxon>
        <taxon>Lactobacillaceae</taxon>
        <taxon>Limosilactobacillus</taxon>
    </lineage>
</organism>
<proteinExistence type="predicted"/>
<dbReference type="EMBL" id="MCNS01000008">
    <property type="protein sequence ID" value="OCX48217.1"/>
    <property type="molecule type" value="Genomic_DNA"/>
</dbReference>
<reference evidence="5 6" key="2">
    <citation type="submission" date="2019-11" db="EMBL/GenBank/DDBJ databases">
        <title>Draft genome sequence of 12 host-associated Lactobacillus reuteri rodent strains.</title>
        <authorList>
            <person name="Zhang S."/>
            <person name="Ozcam M."/>
            <person name="Van Pijkeren J.P."/>
        </authorList>
    </citation>
    <scope>NUCLEOTIDE SEQUENCE [LARGE SCALE GENOMIC DNA]</scope>
    <source>
        <strain evidence="1 5">6799jm-1</strain>
        <strain evidence="2 6">CR</strain>
    </source>
</reference>
<evidence type="ECO:0000313" key="3">
    <source>
        <dbReference type="EMBL" id="OCX48217.1"/>
    </source>
</evidence>
<evidence type="ECO:0000313" key="5">
    <source>
        <dbReference type="Proteomes" id="UP000452188"/>
    </source>
</evidence>
<evidence type="ECO:0000313" key="4">
    <source>
        <dbReference type="Proteomes" id="UP000095141"/>
    </source>
</evidence>
<dbReference type="RefSeq" id="WP_019253321.1">
    <property type="nucleotide sequence ID" value="NZ_CAJSZG010000034.1"/>
</dbReference>
<evidence type="ECO:0000313" key="2">
    <source>
        <dbReference type="EMBL" id="MRH81093.1"/>
    </source>
</evidence>
<dbReference type="AlphaFoldDB" id="A0A1C1ZJF3"/>
<protein>
    <submittedName>
        <fullName evidence="3">Uncharacterized protein</fullName>
    </submittedName>
</protein>
<name>A0A1C1ZJF3_LIMRT</name>
<accession>A0A1C1ZJF3</accession>